<dbReference type="InterPro" id="IPR006110">
    <property type="entry name" value="Pol_omega/Rpo6/RPB6"/>
</dbReference>
<evidence type="ECO:0000256" key="4">
    <source>
        <dbReference type="ARBA" id="ARBA00022478"/>
    </source>
</evidence>
<dbReference type="HAMAP" id="MF_00366">
    <property type="entry name" value="RNApol_bact_RpoZ"/>
    <property type="match status" value="1"/>
</dbReference>
<evidence type="ECO:0000256" key="9">
    <source>
        <dbReference type="ARBA" id="ARBA00030998"/>
    </source>
</evidence>
<proteinExistence type="inferred from homology"/>
<dbReference type="SUPFAM" id="SSF63562">
    <property type="entry name" value="RPB6/omega subunit-like"/>
    <property type="match status" value="1"/>
</dbReference>
<comment type="catalytic activity">
    <reaction evidence="10 11">
        <text>RNA(n) + a ribonucleoside 5'-triphosphate = RNA(n+1) + diphosphate</text>
        <dbReference type="Rhea" id="RHEA:21248"/>
        <dbReference type="Rhea" id="RHEA-COMP:14527"/>
        <dbReference type="Rhea" id="RHEA-COMP:17342"/>
        <dbReference type="ChEBI" id="CHEBI:33019"/>
        <dbReference type="ChEBI" id="CHEBI:61557"/>
        <dbReference type="ChEBI" id="CHEBI:140395"/>
        <dbReference type="EC" id="2.7.7.6"/>
    </reaction>
</comment>
<gene>
    <name evidence="11 12" type="primary">rpoZ</name>
    <name evidence="12" type="ORF">ERCICURV3402_624</name>
</gene>
<comment type="similarity">
    <text evidence="1 11">Belongs to the RNA polymerase subunit omega family.</text>
</comment>
<evidence type="ECO:0000256" key="8">
    <source>
        <dbReference type="ARBA" id="ARBA00029924"/>
    </source>
</evidence>
<dbReference type="GeneID" id="66304897"/>
<dbReference type="PANTHER" id="PTHR34476:SF1">
    <property type="entry name" value="DNA-DIRECTED RNA POLYMERASE SUBUNIT OMEGA"/>
    <property type="match status" value="1"/>
</dbReference>
<keyword evidence="6 11" id="KW-0548">Nucleotidyltransferase</keyword>
<keyword evidence="4 11" id="KW-0240">DNA-directed RNA polymerase</keyword>
<dbReference type="InterPro" id="IPR036161">
    <property type="entry name" value="RPB6/omega-like_sf"/>
</dbReference>
<evidence type="ECO:0000313" key="12">
    <source>
        <dbReference type="EMBL" id="VFP82259.1"/>
    </source>
</evidence>
<evidence type="ECO:0000256" key="2">
    <source>
        <dbReference type="ARBA" id="ARBA00012418"/>
    </source>
</evidence>
<dbReference type="NCBIfam" id="TIGR00690">
    <property type="entry name" value="rpoZ"/>
    <property type="match status" value="1"/>
</dbReference>
<comment type="function">
    <text evidence="11">Promotes RNA polymerase assembly. Latches the N- and C-terminal regions of the beta' subunit thereby facilitating its interaction with the beta and alpha subunits.</text>
</comment>
<evidence type="ECO:0000256" key="7">
    <source>
        <dbReference type="ARBA" id="ARBA00023163"/>
    </source>
</evidence>
<evidence type="ECO:0000256" key="1">
    <source>
        <dbReference type="ARBA" id="ARBA00006711"/>
    </source>
</evidence>
<dbReference type="Proteomes" id="UP000294441">
    <property type="component" value="Chromosome 1"/>
</dbReference>
<dbReference type="GO" id="GO:0003899">
    <property type="term" value="F:DNA-directed RNA polymerase activity"/>
    <property type="evidence" value="ECO:0007669"/>
    <property type="project" value="UniProtKB-UniRule"/>
</dbReference>
<dbReference type="SMART" id="SM01409">
    <property type="entry name" value="RNA_pol_Rpb6"/>
    <property type="match status" value="1"/>
</dbReference>
<dbReference type="OrthoDB" id="9796300at2"/>
<dbReference type="InterPro" id="IPR003716">
    <property type="entry name" value="DNA-dir_RNA_pol_omega"/>
</dbReference>
<dbReference type="GO" id="GO:0000428">
    <property type="term" value="C:DNA-directed RNA polymerase complex"/>
    <property type="evidence" value="ECO:0007669"/>
    <property type="project" value="UniProtKB-KW"/>
</dbReference>
<comment type="subunit">
    <text evidence="11">The RNAP catalytic core consists of 2 alpha, 1 beta, 1 beta' and 1 omega subunit. When a sigma factor is associated with the core the holoenzyme is formed, which can initiate transcription.</text>
</comment>
<dbReference type="EC" id="2.7.7.6" evidence="2 11"/>
<sequence>MARITVQNAVKKIGNQFDLVLVAARRARQIQSSGKSPLVPKKNDKSTVIALREIEQGLITTHILDILDCQERTDHTHKEWKEVKNINKNYF</sequence>
<evidence type="ECO:0000256" key="5">
    <source>
        <dbReference type="ARBA" id="ARBA00022679"/>
    </source>
</evidence>
<dbReference type="PANTHER" id="PTHR34476">
    <property type="entry name" value="DNA-DIRECTED RNA POLYMERASE SUBUNIT OMEGA"/>
    <property type="match status" value="1"/>
</dbReference>
<dbReference type="RefSeq" id="WP_157992846.1">
    <property type="nucleotide sequence ID" value="NZ_LR217713.1"/>
</dbReference>
<dbReference type="AlphaFoldDB" id="A0A451D8T6"/>
<dbReference type="Gene3D" id="3.90.940.10">
    <property type="match status" value="1"/>
</dbReference>
<evidence type="ECO:0000256" key="6">
    <source>
        <dbReference type="ARBA" id="ARBA00022695"/>
    </source>
</evidence>
<protein>
    <recommendedName>
        <fullName evidence="3 11">DNA-directed RNA polymerase subunit omega</fullName>
        <shortName evidence="11">RNAP omega subunit</shortName>
        <ecNumber evidence="2 11">2.7.7.6</ecNumber>
    </recommendedName>
    <alternativeName>
        <fullName evidence="9 11">RNA polymerase omega subunit</fullName>
    </alternativeName>
    <alternativeName>
        <fullName evidence="8 11">Transcriptase subunit omega</fullName>
    </alternativeName>
</protein>
<name>A0A451D8T6_9GAMM</name>
<evidence type="ECO:0000256" key="3">
    <source>
        <dbReference type="ARBA" id="ARBA00013725"/>
    </source>
</evidence>
<reference evidence="12 13" key="1">
    <citation type="submission" date="2019-02" db="EMBL/GenBank/DDBJ databases">
        <authorList>
            <person name="Manzano-Marin A."/>
            <person name="Manzano-Marin A."/>
        </authorList>
    </citation>
    <scope>NUCLEOTIDE SEQUENCE [LARGE SCALE GENOMIC DNA]</scope>
    <source>
        <strain evidence="12 13">ErCicurvipes</strain>
    </source>
</reference>
<keyword evidence="5 11" id="KW-0808">Transferase</keyword>
<keyword evidence="7 11" id="KW-0804">Transcription</keyword>
<evidence type="ECO:0000256" key="11">
    <source>
        <dbReference type="HAMAP-Rule" id="MF_00366"/>
    </source>
</evidence>
<organism evidence="12 13">
    <name type="scientific">Candidatus Erwinia haradaeae</name>
    <dbReference type="NCBI Taxonomy" id="1922217"/>
    <lineage>
        <taxon>Bacteria</taxon>
        <taxon>Pseudomonadati</taxon>
        <taxon>Pseudomonadota</taxon>
        <taxon>Gammaproteobacteria</taxon>
        <taxon>Enterobacterales</taxon>
        <taxon>Erwiniaceae</taxon>
        <taxon>Erwinia</taxon>
    </lineage>
</organism>
<dbReference type="GO" id="GO:0006351">
    <property type="term" value="P:DNA-templated transcription"/>
    <property type="evidence" value="ECO:0007669"/>
    <property type="project" value="UniProtKB-UniRule"/>
</dbReference>
<dbReference type="Pfam" id="PF01192">
    <property type="entry name" value="RNA_pol_Rpb6"/>
    <property type="match status" value="1"/>
</dbReference>
<evidence type="ECO:0000256" key="10">
    <source>
        <dbReference type="ARBA" id="ARBA00048552"/>
    </source>
</evidence>
<dbReference type="EMBL" id="LR217713">
    <property type="protein sequence ID" value="VFP82259.1"/>
    <property type="molecule type" value="Genomic_DNA"/>
</dbReference>
<dbReference type="GO" id="GO:0003677">
    <property type="term" value="F:DNA binding"/>
    <property type="evidence" value="ECO:0007669"/>
    <property type="project" value="UniProtKB-UniRule"/>
</dbReference>
<evidence type="ECO:0000313" key="13">
    <source>
        <dbReference type="Proteomes" id="UP000294441"/>
    </source>
</evidence>
<accession>A0A451D8T6</accession>